<accession>A0A7S2PDV0</accession>
<feature type="chain" id="PRO_5031136764" evidence="2">
    <location>
        <begin position="23"/>
        <end position="281"/>
    </location>
</feature>
<gene>
    <name evidence="3" type="ORF">LDAN0321_LOCUS13486</name>
</gene>
<organism evidence="3">
    <name type="scientific">Leptocylindrus danicus</name>
    <dbReference type="NCBI Taxonomy" id="163516"/>
    <lineage>
        <taxon>Eukaryota</taxon>
        <taxon>Sar</taxon>
        <taxon>Stramenopiles</taxon>
        <taxon>Ochrophyta</taxon>
        <taxon>Bacillariophyta</taxon>
        <taxon>Coscinodiscophyceae</taxon>
        <taxon>Chaetocerotophycidae</taxon>
        <taxon>Leptocylindrales</taxon>
        <taxon>Leptocylindraceae</taxon>
        <taxon>Leptocylindrus</taxon>
    </lineage>
</organism>
<dbReference type="AlphaFoldDB" id="A0A7S2PDV0"/>
<name>A0A7S2PDV0_9STRA</name>
<evidence type="ECO:0000313" key="3">
    <source>
        <dbReference type="EMBL" id="CAD9591265.1"/>
    </source>
</evidence>
<feature type="region of interest" description="Disordered" evidence="1">
    <location>
        <begin position="60"/>
        <end position="92"/>
    </location>
</feature>
<protein>
    <submittedName>
        <fullName evidence="3">Uncharacterized protein</fullName>
    </submittedName>
</protein>
<reference evidence="3" key="1">
    <citation type="submission" date="2021-01" db="EMBL/GenBank/DDBJ databases">
        <authorList>
            <person name="Corre E."/>
            <person name="Pelletier E."/>
            <person name="Niang G."/>
            <person name="Scheremetjew M."/>
            <person name="Finn R."/>
            <person name="Kale V."/>
            <person name="Holt S."/>
            <person name="Cochrane G."/>
            <person name="Meng A."/>
            <person name="Brown T."/>
            <person name="Cohen L."/>
        </authorList>
    </citation>
    <scope>NUCLEOTIDE SEQUENCE</scope>
    <source>
        <strain evidence="3">B650</strain>
    </source>
</reference>
<evidence type="ECO:0000256" key="2">
    <source>
        <dbReference type="SAM" id="SignalP"/>
    </source>
</evidence>
<dbReference type="EMBL" id="HBGY01021417">
    <property type="protein sequence ID" value="CAD9591265.1"/>
    <property type="molecule type" value="Transcribed_RNA"/>
</dbReference>
<keyword evidence="2" id="KW-0732">Signal</keyword>
<proteinExistence type="predicted"/>
<feature type="compositionally biased region" description="Polar residues" evidence="1">
    <location>
        <begin position="60"/>
        <end position="70"/>
    </location>
</feature>
<evidence type="ECO:0000256" key="1">
    <source>
        <dbReference type="SAM" id="MobiDB-lite"/>
    </source>
</evidence>
<sequence>MYQRRRFLIIFLLSIFQHKGSNVNAFVSLPPRSSHAQAHAPVSHVNIIASVPTRTTDFASSTTALQGSTNHTEERSKSSLPKRRITPQQRKKEWNDRSLEYYATVRRLERSDQNNLENDKKILQEAHLHYFALTKIRDHNFRHAEVIYRKNIEKKMQQREEEGECDHAALAVSTLLLALHLQRQGKDTETIKKTRSVFLRFFRIVGQDDVQTCACSAKVLQAYALFEMKRGFSRKSVELLKQAVAMDENLRPVLSWKQFRDIEAELKSRDGVRGASAVGGK</sequence>
<feature type="signal peptide" evidence="2">
    <location>
        <begin position="1"/>
        <end position="22"/>
    </location>
</feature>